<evidence type="ECO:0000313" key="2">
    <source>
        <dbReference type="EMBL" id="GLW74980.1"/>
    </source>
</evidence>
<evidence type="ECO:0000256" key="1">
    <source>
        <dbReference type="SAM" id="MobiDB-lite"/>
    </source>
</evidence>
<dbReference type="Proteomes" id="UP001165041">
    <property type="component" value="Unassembled WGS sequence"/>
</dbReference>
<feature type="compositionally biased region" description="Low complexity" evidence="1">
    <location>
        <begin position="1"/>
        <end position="11"/>
    </location>
</feature>
<feature type="compositionally biased region" description="Basic and acidic residues" evidence="1">
    <location>
        <begin position="13"/>
        <end position="23"/>
    </location>
</feature>
<protein>
    <submittedName>
        <fullName evidence="2">Uncharacterized protein</fullName>
    </submittedName>
</protein>
<reference evidence="2" key="1">
    <citation type="submission" date="2023-02" db="EMBL/GenBank/DDBJ databases">
        <title>Kitasatospora phosalacinea NBRC 14627.</title>
        <authorList>
            <person name="Ichikawa N."/>
            <person name="Sato H."/>
            <person name="Tonouchi N."/>
        </authorList>
    </citation>
    <scope>NUCLEOTIDE SEQUENCE</scope>
    <source>
        <strain evidence="2">NBRC 14627</strain>
    </source>
</reference>
<proteinExistence type="predicted"/>
<feature type="region of interest" description="Disordered" evidence="1">
    <location>
        <begin position="1"/>
        <end position="23"/>
    </location>
</feature>
<evidence type="ECO:0000313" key="3">
    <source>
        <dbReference type="Proteomes" id="UP001165041"/>
    </source>
</evidence>
<dbReference type="EMBL" id="BSSA01000043">
    <property type="protein sequence ID" value="GLW74980.1"/>
    <property type="molecule type" value="Genomic_DNA"/>
</dbReference>
<gene>
    <name evidence="2" type="ORF">Kpho02_72770</name>
</gene>
<comment type="caution">
    <text evidence="2">The sequence shown here is derived from an EMBL/GenBank/DDBJ whole genome shotgun (WGS) entry which is preliminary data.</text>
</comment>
<dbReference type="AlphaFoldDB" id="A0A9W6QEJ3"/>
<accession>A0A9W6QEJ3</accession>
<sequence length="64" mass="7149">MEHQDTVVGVGDQDGRGDDVLRQRGGEHRRVDVVRGAVVSREEVRARYPFLVVGFWDGRVSGRG</sequence>
<organism evidence="2 3">
    <name type="scientific">Kitasatospora phosalacinea</name>
    <dbReference type="NCBI Taxonomy" id="2065"/>
    <lineage>
        <taxon>Bacteria</taxon>
        <taxon>Bacillati</taxon>
        <taxon>Actinomycetota</taxon>
        <taxon>Actinomycetes</taxon>
        <taxon>Kitasatosporales</taxon>
        <taxon>Streptomycetaceae</taxon>
        <taxon>Kitasatospora</taxon>
    </lineage>
</organism>
<name>A0A9W6QEJ3_9ACTN</name>